<name>A0ABS8YMF0_9BACL</name>
<dbReference type="Gene3D" id="2.60.40.1080">
    <property type="match status" value="1"/>
</dbReference>
<keyword evidence="3" id="KW-1185">Reference proteome</keyword>
<proteinExistence type="predicted"/>
<keyword evidence="1" id="KW-0732">Signal</keyword>
<protein>
    <recommendedName>
        <fullName evidence="4">BIG2 domain-containing protein</fullName>
    </recommendedName>
</protein>
<evidence type="ECO:0008006" key="4">
    <source>
        <dbReference type="Google" id="ProtNLM"/>
    </source>
</evidence>
<dbReference type="RefSeq" id="WP_233699033.1">
    <property type="nucleotide sequence ID" value="NZ_JAJNBZ010000039.1"/>
</dbReference>
<evidence type="ECO:0000313" key="2">
    <source>
        <dbReference type="EMBL" id="MCE5173011.1"/>
    </source>
</evidence>
<feature type="chain" id="PRO_5047017324" description="BIG2 domain-containing protein" evidence="1">
    <location>
        <begin position="28"/>
        <end position="513"/>
    </location>
</feature>
<evidence type="ECO:0000313" key="3">
    <source>
        <dbReference type="Proteomes" id="UP001199916"/>
    </source>
</evidence>
<accession>A0ABS8YMF0</accession>
<dbReference type="Proteomes" id="UP001199916">
    <property type="component" value="Unassembled WGS sequence"/>
</dbReference>
<dbReference type="EMBL" id="JAJNBZ010000039">
    <property type="protein sequence ID" value="MCE5173011.1"/>
    <property type="molecule type" value="Genomic_DNA"/>
</dbReference>
<comment type="caution">
    <text evidence="2">The sequence shown here is derived from an EMBL/GenBank/DDBJ whole genome shotgun (WGS) entry which is preliminary data.</text>
</comment>
<reference evidence="2 3" key="1">
    <citation type="submission" date="2021-11" db="EMBL/GenBank/DDBJ databases">
        <title>Draft genome sequence of Paenibacillus profundus YoMME, a new Gram-positive bacteria with exoelectrogenic properties.</title>
        <authorList>
            <person name="Hubenova Y."/>
            <person name="Hubenova E."/>
            <person name="Manasiev Y."/>
            <person name="Peykov S."/>
            <person name="Mitov M."/>
        </authorList>
    </citation>
    <scope>NUCLEOTIDE SEQUENCE [LARGE SCALE GENOMIC DNA]</scope>
    <source>
        <strain evidence="2 3">YoMME</strain>
    </source>
</reference>
<evidence type="ECO:0000256" key="1">
    <source>
        <dbReference type="SAM" id="SignalP"/>
    </source>
</evidence>
<sequence length="513" mass="57239">MKMWKQGLSLLIAAFLMTSVLSPTAFADYFPKNDEKSNYASNIASIYTGYYNPGNYDGVKVGDYNKDQFLPYVGYLNEQGVAEDYFAVENKSEKDVQGQLVTVEAVFSSSEPSVIEITPEGTLKALQAGKAVIRAAVGNIEGESKVVEVSPWRFNQLKGADSIIEMDPGLKNPVIRDPLQGGKQYVVKDGSNIKVAHKYNERYDMWLVFDHFGANKLHSFYEWRLSMNEGKEVSPDLNRASSVLQGEGSDWIGPYIVKANESGNANGQDFTGGNHNYDGGMDSSPTARTVQYKVWADGVEVKDGQVIPNSKVTIQVVNYIQGYNTKQQDGGGREILKETVTYDIAGGQVRVNNEIEALEDVTFYKYYGLQSVNGAWNDEICYYAGDKLTARSSAVGYSDSGTKAEHPEVDKYVLRSSKQEAGQHHLLVWLDRDYGLGKLQYLADERPVVFTQNYGKTYFLQIVDTAPELRKGETFSWRGGYHFFSAPSNEKTITLKSYFENGYFIPVSDASYE</sequence>
<organism evidence="2 3">
    <name type="scientific">Paenibacillus profundus</name>
    <dbReference type="NCBI Taxonomy" id="1173085"/>
    <lineage>
        <taxon>Bacteria</taxon>
        <taxon>Bacillati</taxon>
        <taxon>Bacillota</taxon>
        <taxon>Bacilli</taxon>
        <taxon>Bacillales</taxon>
        <taxon>Paenibacillaceae</taxon>
        <taxon>Paenibacillus</taxon>
    </lineage>
</organism>
<gene>
    <name evidence="2" type="ORF">LQV63_27490</name>
</gene>
<feature type="signal peptide" evidence="1">
    <location>
        <begin position="1"/>
        <end position="27"/>
    </location>
</feature>